<organism evidence="1 2">
    <name type="scientific">Aquimarina hainanensis</name>
    <dbReference type="NCBI Taxonomy" id="1578017"/>
    <lineage>
        <taxon>Bacteria</taxon>
        <taxon>Pseudomonadati</taxon>
        <taxon>Bacteroidota</taxon>
        <taxon>Flavobacteriia</taxon>
        <taxon>Flavobacteriales</taxon>
        <taxon>Flavobacteriaceae</taxon>
        <taxon>Aquimarina</taxon>
    </lineage>
</organism>
<evidence type="ECO:0000313" key="2">
    <source>
        <dbReference type="Proteomes" id="UP001597459"/>
    </source>
</evidence>
<keyword evidence="2" id="KW-1185">Reference proteome</keyword>
<name>A0ABW5ND19_9FLAO</name>
<gene>
    <name evidence="1" type="ORF">ACFSTE_18030</name>
</gene>
<dbReference type="RefSeq" id="WP_378254821.1">
    <property type="nucleotide sequence ID" value="NZ_JBHSJV010000001.1"/>
</dbReference>
<dbReference type="EMBL" id="JBHULX010000039">
    <property type="protein sequence ID" value="MFD2592741.1"/>
    <property type="molecule type" value="Genomic_DNA"/>
</dbReference>
<reference evidence="2" key="1">
    <citation type="journal article" date="2019" name="Int. J. Syst. Evol. Microbiol.">
        <title>The Global Catalogue of Microorganisms (GCM) 10K type strain sequencing project: providing services to taxonomists for standard genome sequencing and annotation.</title>
        <authorList>
            <consortium name="The Broad Institute Genomics Platform"/>
            <consortium name="The Broad Institute Genome Sequencing Center for Infectious Disease"/>
            <person name="Wu L."/>
            <person name="Ma J."/>
        </authorList>
    </citation>
    <scope>NUCLEOTIDE SEQUENCE [LARGE SCALE GENOMIC DNA]</scope>
    <source>
        <strain evidence="2">KCTC 42423</strain>
    </source>
</reference>
<protein>
    <submittedName>
        <fullName evidence="1">Uncharacterized protein</fullName>
    </submittedName>
</protein>
<comment type="caution">
    <text evidence="1">The sequence shown here is derived from an EMBL/GenBank/DDBJ whole genome shotgun (WGS) entry which is preliminary data.</text>
</comment>
<accession>A0ABW5ND19</accession>
<proteinExistence type="predicted"/>
<dbReference type="Proteomes" id="UP001597459">
    <property type="component" value="Unassembled WGS sequence"/>
</dbReference>
<sequence>MKSIINEYWMENQIKFNREINAWKNAEAFLKNQYQQTSTSNDYRHFLEYKEEYLKT</sequence>
<evidence type="ECO:0000313" key="1">
    <source>
        <dbReference type="EMBL" id="MFD2592741.1"/>
    </source>
</evidence>